<dbReference type="InterPro" id="IPR033116">
    <property type="entry name" value="TRYPSIN_SER"/>
</dbReference>
<dbReference type="GO" id="GO:0004252">
    <property type="term" value="F:serine-type endopeptidase activity"/>
    <property type="evidence" value="ECO:0007669"/>
    <property type="project" value="InterPro"/>
</dbReference>
<protein>
    <submittedName>
        <fullName evidence="7">Chitinase</fullName>
    </submittedName>
</protein>
<dbReference type="SUPFAM" id="SSF54556">
    <property type="entry name" value="Chitinase insertion domain"/>
    <property type="match status" value="1"/>
</dbReference>
<dbReference type="GO" id="GO:0006508">
    <property type="term" value="P:proteolysis"/>
    <property type="evidence" value="ECO:0007669"/>
    <property type="project" value="UniProtKB-KW"/>
</dbReference>
<keyword evidence="6" id="KW-1185">Reference proteome</keyword>
<feature type="domain" description="GH18" evidence="5">
    <location>
        <begin position="31"/>
        <end position="359"/>
    </location>
</feature>
<dbReference type="InterPro" id="IPR009003">
    <property type="entry name" value="Peptidase_S1_PA"/>
</dbReference>
<feature type="domain" description="Peptidase S1" evidence="4">
    <location>
        <begin position="673"/>
        <end position="914"/>
    </location>
</feature>
<dbReference type="Pfam" id="PF00704">
    <property type="entry name" value="Glyco_hydro_18"/>
    <property type="match status" value="1"/>
</dbReference>
<dbReference type="PROSITE" id="PS50240">
    <property type="entry name" value="TRYPSIN_DOM"/>
    <property type="match status" value="1"/>
</dbReference>
<dbReference type="InterPro" id="IPR001223">
    <property type="entry name" value="Glyco_hydro18_cat"/>
</dbReference>
<dbReference type="InterPro" id="IPR001254">
    <property type="entry name" value="Trypsin_dom"/>
</dbReference>
<dbReference type="SUPFAM" id="SSF51445">
    <property type="entry name" value="(Trans)glycosidases"/>
    <property type="match status" value="1"/>
</dbReference>
<dbReference type="InterPro" id="IPR043504">
    <property type="entry name" value="Peptidase_S1_PA_chymotrypsin"/>
</dbReference>
<dbReference type="InterPro" id="IPR018114">
    <property type="entry name" value="TRYPSIN_HIS"/>
</dbReference>
<dbReference type="PANTHER" id="PTHR46073">
    <property type="entry name" value="CHITINASE"/>
    <property type="match status" value="1"/>
</dbReference>
<dbReference type="Gene3D" id="2.40.10.10">
    <property type="entry name" value="Trypsin-like serine proteases"/>
    <property type="match status" value="1"/>
</dbReference>
<dbReference type="PRINTS" id="PR00722">
    <property type="entry name" value="CHYMOTRYPSIN"/>
</dbReference>
<evidence type="ECO:0000256" key="1">
    <source>
        <dbReference type="ARBA" id="ARBA00023157"/>
    </source>
</evidence>
<dbReference type="PROSITE" id="PS00135">
    <property type="entry name" value="TRYPSIN_SER"/>
    <property type="match status" value="1"/>
</dbReference>
<evidence type="ECO:0000259" key="4">
    <source>
        <dbReference type="PROSITE" id="PS50240"/>
    </source>
</evidence>
<keyword evidence="2" id="KW-0645">Protease</keyword>
<dbReference type="SUPFAM" id="SSF50494">
    <property type="entry name" value="Trypsin-like serine proteases"/>
    <property type="match status" value="1"/>
</dbReference>
<dbReference type="CDD" id="cd00190">
    <property type="entry name" value="Tryp_SPc"/>
    <property type="match status" value="1"/>
</dbReference>
<keyword evidence="1" id="KW-1015">Disulfide bond</keyword>
<dbReference type="GO" id="GO:0005975">
    <property type="term" value="P:carbohydrate metabolic process"/>
    <property type="evidence" value="ECO:0007669"/>
    <property type="project" value="InterPro"/>
</dbReference>
<keyword evidence="2" id="KW-0378">Hydrolase</keyword>
<dbReference type="GO" id="GO:0008061">
    <property type="term" value="F:chitin binding"/>
    <property type="evidence" value="ECO:0007669"/>
    <property type="project" value="InterPro"/>
</dbReference>
<dbReference type="PROSITE" id="PS51910">
    <property type="entry name" value="GH18_2"/>
    <property type="match status" value="1"/>
</dbReference>
<dbReference type="Proteomes" id="UP000887572">
    <property type="component" value="Unplaced"/>
</dbReference>
<dbReference type="Pfam" id="PF00089">
    <property type="entry name" value="Trypsin"/>
    <property type="match status" value="1"/>
</dbReference>
<organism evidence="6 7">
    <name type="scientific">Globodera rostochiensis</name>
    <name type="common">Golden nematode worm</name>
    <name type="synonym">Heterodera rostochiensis</name>
    <dbReference type="NCBI Taxonomy" id="31243"/>
    <lineage>
        <taxon>Eukaryota</taxon>
        <taxon>Metazoa</taxon>
        <taxon>Ecdysozoa</taxon>
        <taxon>Nematoda</taxon>
        <taxon>Chromadorea</taxon>
        <taxon>Rhabditida</taxon>
        <taxon>Tylenchina</taxon>
        <taxon>Tylenchomorpha</taxon>
        <taxon>Tylenchoidea</taxon>
        <taxon>Heteroderidae</taxon>
        <taxon>Heteroderinae</taxon>
        <taxon>Globodera</taxon>
    </lineage>
</organism>
<dbReference type="SMART" id="SM00636">
    <property type="entry name" value="Glyco_18"/>
    <property type="match status" value="1"/>
</dbReference>
<evidence type="ECO:0000313" key="7">
    <source>
        <dbReference type="WBParaSite" id="Gr19_v10_g1840.t2"/>
    </source>
</evidence>
<dbReference type="InterPro" id="IPR001314">
    <property type="entry name" value="Peptidase_S1A"/>
</dbReference>
<dbReference type="SMART" id="SM00020">
    <property type="entry name" value="Tryp_SPc"/>
    <property type="match status" value="1"/>
</dbReference>
<dbReference type="InterPro" id="IPR029070">
    <property type="entry name" value="Chitinase_insertion_sf"/>
</dbReference>
<evidence type="ECO:0000256" key="3">
    <source>
        <dbReference type="SAM" id="MobiDB-lite"/>
    </source>
</evidence>
<feature type="compositionally biased region" description="Polar residues" evidence="3">
    <location>
        <begin position="1"/>
        <end position="19"/>
    </location>
</feature>
<dbReference type="InterPro" id="IPR017853">
    <property type="entry name" value="GH"/>
</dbReference>
<reference evidence="7" key="1">
    <citation type="submission" date="2022-11" db="UniProtKB">
        <authorList>
            <consortium name="WormBaseParasite"/>
        </authorList>
    </citation>
    <scope>IDENTIFICATION</scope>
</reference>
<keyword evidence="2" id="KW-0720">Serine protease</keyword>
<dbReference type="WBParaSite" id="Gr19_v10_g1840.t2">
    <property type="protein sequence ID" value="Gr19_v10_g1840.t2"/>
    <property type="gene ID" value="Gr19_v10_g1840"/>
</dbReference>
<evidence type="ECO:0000313" key="6">
    <source>
        <dbReference type="Proteomes" id="UP000887572"/>
    </source>
</evidence>
<proteinExistence type="predicted"/>
<accession>A0A914HLB8</accession>
<dbReference type="Gene3D" id="3.20.20.80">
    <property type="entry name" value="Glycosidases"/>
    <property type="match status" value="2"/>
</dbReference>
<evidence type="ECO:0000259" key="5">
    <source>
        <dbReference type="PROSITE" id="PS51910"/>
    </source>
</evidence>
<name>A0A914HLB8_GLORO</name>
<evidence type="ECO:0000256" key="2">
    <source>
        <dbReference type="RuleBase" id="RU363034"/>
    </source>
</evidence>
<sequence>MVAGETSANGAADNKSSSAFPAGDKSPSASPKFLCNLAGNRALTSAQAKKLTHLILALSVPDAEGNLSPLTSAHKQALKAGKSANSALKVLIAIGGAGFNASSFTSLTANSGIRTEFITKIITFLTNNELDGADIDWEFPTADDKAIYVAFLRELKMALPPGTLLSIASAASAFYLDPGFDLPGIADAVDFINVMSYEYYGGWSQSTGPFAALYTGGSADPSDQLNCNWTINYHLSKIDNPEKLNLGVPFYGKFWTNVSEPLNGDGLWRLGTFGNALAWQDLSKSFNLTETIYQTTAKTPYIYDALSRIFLTFDNPQSLIEKTSYATLNGLGGIMIWSVDQDDDQSSLLNAISLANSSVSTSTFLPPSSTPSTYNNPIIVSVQLININANNVCTVNLRFIGITYKIVCYLKFRLVLPSSAILGNYWNMYPVNGTNNEFTLPEDLRIYRGQSFEAALTVLTPTECPYFMRTTLPRAVCCDQSTNASRFGSLAAITQWNSPTKSTRRFVNKFILFDQLMFLFNYVPLIFVFSGHLFNRANGNNFTLCYKSALFGGNERLSWKVAGRFRFDKMFSGQSKECGQNAKKIQIFISNSTVMLKRKEPLNFGQQFFEQLKFGPFLNDFAGLWLLGVDIFPQFKLLEQAGCKFNMVKQRHAKCVSFDIKNAHQLTGGNALIAGGHQIDIGIMPWTVHISLDVFNKTTNRLKTRVCTGSLIAPEFVLTAAHCFINITDGTRIKLALNSNSSTIAQNSKGFILAFNRQSNSNVFVHHKFNAKTIIGRFDLALIKLNVTIRHQPIYPICIHCGPAENFRRGSAIIAGWGQTHPNKNASKELVGRFAQLTDCKGAYNQSIKICTEGHTALKGDSGGPLLASNGTNFVLIGAVSGVMGHEGQSAAASFAAIRQYSRLDGPWIQSITGTKCN</sequence>
<feature type="region of interest" description="Disordered" evidence="3">
    <location>
        <begin position="1"/>
        <end position="26"/>
    </location>
</feature>
<dbReference type="PANTHER" id="PTHR46073:SF1">
    <property type="entry name" value="GH18 DOMAIN-CONTAINING PROTEIN-RELATED"/>
    <property type="match status" value="1"/>
</dbReference>
<dbReference type="AlphaFoldDB" id="A0A914HLB8"/>
<dbReference type="PROSITE" id="PS00134">
    <property type="entry name" value="TRYPSIN_HIS"/>
    <property type="match status" value="1"/>
</dbReference>
<dbReference type="InterPro" id="IPR011583">
    <property type="entry name" value="Chitinase_II/V-like_cat"/>
</dbReference>